<proteinExistence type="predicted"/>
<keyword evidence="5" id="KW-1185">Reference proteome</keyword>
<evidence type="ECO:0000259" key="3">
    <source>
        <dbReference type="PROSITE" id="PS50983"/>
    </source>
</evidence>
<protein>
    <submittedName>
        <fullName evidence="4">Cobalamin-binding protein</fullName>
    </submittedName>
</protein>
<dbReference type="Pfam" id="PF01497">
    <property type="entry name" value="Peripla_BP_2"/>
    <property type="match status" value="1"/>
</dbReference>
<dbReference type="InParanoid" id="A0A423PZ00"/>
<evidence type="ECO:0000313" key="4">
    <source>
        <dbReference type="EMBL" id="ROO30743.1"/>
    </source>
</evidence>
<keyword evidence="1 2" id="KW-0732">Signal</keyword>
<evidence type="ECO:0000256" key="2">
    <source>
        <dbReference type="SAM" id="SignalP"/>
    </source>
</evidence>
<dbReference type="InterPro" id="IPR050902">
    <property type="entry name" value="ABC_Transporter_SBP"/>
</dbReference>
<feature type="chain" id="PRO_5019068109" evidence="2">
    <location>
        <begin position="28"/>
        <end position="309"/>
    </location>
</feature>
<evidence type="ECO:0000313" key="5">
    <source>
        <dbReference type="Proteomes" id="UP000285310"/>
    </source>
</evidence>
<dbReference type="EMBL" id="AYKG01000010">
    <property type="protein sequence ID" value="ROO30743.1"/>
    <property type="molecule type" value="Genomic_DNA"/>
</dbReference>
<dbReference type="SUPFAM" id="SSF53807">
    <property type="entry name" value="Helical backbone' metal receptor"/>
    <property type="match status" value="1"/>
</dbReference>
<dbReference type="PANTHER" id="PTHR30535:SF34">
    <property type="entry name" value="MOLYBDATE-BINDING PROTEIN MOLA"/>
    <property type="match status" value="1"/>
</dbReference>
<sequence>MPRAVGIVVPLVAALVGVAMLAGPAFAAVSAVDATGHRVTLDQPAERVVALTPHLVENLFTAGLGGAVVGAVRYSDYPPAATSIPRVGGYRSVSLEAILARRPDLVVAWAPASEGDLVARLRALGIPVYVDDPTAFDDIAATLRDLGRLGGQAKTGEDAAARFIARMQALKDQYSARAPVSVFYAVATEPLITIGGASMIGAAIRLCGGRNVFEDADVAAPRVGVESLIARDPAAIVTTRSGDEDTADDVFWRRYDTLSAVRHDRFIRLARDEISRPTVRMADATEALCTGLDRVRQAVSPAPATAPRP</sequence>
<comment type="caution">
    <text evidence="4">The sequence shown here is derived from an EMBL/GenBank/DDBJ whole genome shotgun (WGS) entry which is preliminary data.</text>
</comment>
<accession>A0A423PZ00</accession>
<dbReference type="Proteomes" id="UP000285310">
    <property type="component" value="Unassembled WGS sequence"/>
</dbReference>
<dbReference type="PROSITE" id="PS50983">
    <property type="entry name" value="FE_B12_PBP"/>
    <property type="match status" value="1"/>
</dbReference>
<dbReference type="InterPro" id="IPR054828">
    <property type="entry name" value="Vit_B12_bind_prot"/>
</dbReference>
<gene>
    <name evidence="4" type="ORF">SAJA_04430</name>
</gene>
<feature type="signal peptide" evidence="2">
    <location>
        <begin position="1"/>
        <end position="27"/>
    </location>
</feature>
<dbReference type="InterPro" id="IPR002491">
    <property type="entry name" value="ABC_transptr_periplasmic_BD"/>
</dbReference>
<organism evidence="4 5">
    <name type="scientific">Salinisphaera japonica YTM-1</name>
    <dbReference type="NCBI Taxonomy" id="1209778"/>
    <lineage>
        <taxon>Bacteria</taxon>
        <taxon>Pseudomonadati</taxon>
        <taxon>Pseudomonadota</taxon>
        <taxon>Gammaproteobacteria</taxon>
        <taxon>Salinisphaerales</taxon>
        <taxon>Salinisphaeraceae</taxon>
        <taxon>Salinisphaera</taxon>
    </lineage>
</organism>
<dbReference type="CDD" id="cd01144">
    <property type="entry name" value="BtuF"/>
    <property type="match status" value="1"/>
</dbReference>
<feature type="domain" description="Fe/B12 periplasmic-binding" evidence="3">
    <location>
        <begin position="47"/>
        <end position="303"/>
    </location>
</feature>
<dbReference type="NCBIfam" id="NF038402">
    <property type="entry name" value="TroA_like"/>
    <property type="match status" value="1"/>
</dbReference>
<dbReference type="FunCoup" id="A0A423PZ00">
    <property type="interactions" value="194"/>
</dbReference>
<evidence type="ECO:0000256" key="1">
    <source>
        <dbReference type="ARBA" id="ARBA00022729"/>
    </source>
</evidence>
<dbReference type="Gene3D" id="3.40.50.1980">
    <property type="entry name" value="Nitrogenase molybdenum iron protein domain"/>
    <property type="match status" value="2"/>
</dbReference>
<dbReference type="OrthoDB" id="6495095at2"/>
<dbReference type="AlphaFoldDB" id="A0A423PZ00"/>
<name>A0A423PZ00_9GAMM</name>
<reference evidence="4 5" key="1">
    <citation type="submission" date="2013-10" db="EMBL/GenBank/DDBJ databases">
        <title>Salinisphaera japonica YTM-1 Genome Sequencing.</title>
        <authorList>
            <person name="Lai Q."/>
            <person name="Li C."/>
            <person name="Shao Z."/>
        </authorList>
    </citation>
    <scope>NUCLEOTIDE SEQUENCE [LARGE SCALE GENOMIC DNA]</scope>
    <source>
        <strain evidence="4 5">YTM-1</strain>
    </source>
</reference>
<dbReference type="PANTHER" id="PTHR30535">
    <property type="entry name" value="VITAMIN B12-BINDING PROTEIN"/>
    <property type="match status" value="1"/>
</dbReference>